<accession>A0A099I2B2</accession>
<reference evidence="1 2" key="1">
    <citation type="submission" date="2014-08" db="EMBL/GenBank/DDBJ databases">
        <title>Clostridium innocuum, an unnegligible vancomycin-resistant pathogen causing extra-intestinal infections.</title>
        <authorList>
            <person name="Feng Y."/>
            <person name="Chiu C.-H."/>
        </authorList>
    </citation>
    <scope>NUCLEOTIDE SEQUENCE [LARGE SCALE GENOMIC DNA]</scope>
    <source>
        <strain evidence="1 2">AN88</strain>
    </source>
</reference>
<keyword evidence="1" id="KW-0240">DNA-directed RNA polymerase</keyword>
<protein>
    <submittedName>
        <fullName evidence="1">DNA-directed RNA polymerase subunit sigma</fullName>
    </submittedName>
</protein>
<dbReference type="RefSeq" id="WP_044907278.1">
    <property type="nucleotide sequence ID" value="NZ_JQIF01000097.1"/>
</dbReference>
<name>A0A099I2B2_CLOIN</name>
<dbReference type="EMBL" id="JQIF01000097">
    <property type="protein sequence ID" value="KGJ51726.1"/>
    <property type="molecule type" value="Genomic_DNA"/>
</dbReference>
<evidence type="ECO:0000313" key="2">
    <source>
        <dbReference type="Proteomes" id="UP000030008"/>
    </source>
</evidence>
<proteinExistence type="predicted"/>
<evidence type="ECO:0000313" key="1">
    <source>
        <dbReference type="EMBL" id="KGJ51726.1"/>
    </source>
</evidence>
<dbReference type="AlphaFoldDB" id="A0A099I2B2"/>
<dbReference type="GO" id="GO:0000428">
    <property type="term" value="C:DNA-directed RNA polymerase complex"/>
    <property type="evidence" value="ECO:0007669"/>
    <property type="project" value="UniProtKB-KW"/>
</dbReference>
<sequence length="261" mass="31451">MKTIYDRLNKVYDKTLLDQKDIRKHYRTICDLLEEYQIPHDGKSDDAVIQNEIVYESLLVKRQFEDVFFDSYVKMFDYWYDLNYLERKAQMNVDVERFVKELRHFEADGETIYMPAFAPGFNHLYHTEIVLLDLKQYHKFIRDCAKEVQYRRYGAKPFQYGFSSCELLAEADEGYVVFHPILHRWYLYDAGGLKRSVSVDMKQELQEDWKQEIALLLLKEQHEALVAFLNEHALIKKRLGRKLEKLLEKQKRKQEKKADKE</sequence>
<dbReference type="Proteomes" id="UP000030008">
    <property type="component" value="Unassembled WGS sequence"/>
</dbReference>
<organism evidence="1 2">
    <name type="scientific">Clostridium innocuum</name>
    <dbReference type="NCBI Taxonomy" id="1522"/>
    <lineage>
        <taxon>Bacteria</taxon>
        <taxon>Bacillati</taxon>
        <taxon>Bacillota</taxon>
        <taxon>Clostridia</taxon>
        <taxon>Eubacteriales</taxon>
        <taxon>Clostridiaceae</taxon>
        <taxon>Clostridium</taxon>
    </lineage>
</organism>
<keyword evidence="1" id="KW-0804">Transcription</keyword>
<gene>
    <name evidence="1" type="ORF">CIAN88_18370</name>
</gene>
<comment type="caution">
    <text evidence="1">The sequence shown here is derived from an EMBL/GenBank/DDBJ whole genome shotgun (WGS) entry which is preliminary data.</text>
</comment>